<evidence type="ECO:0000256" key="1">
    <source>
        <dbReference type="SAM" id="MobiDB-lite"/>
    </source>
</evidence>
<dbReference type="EMBL" id="PSQE01000001">
    <property type="protein sequence ID" value="RHN78102.1"/>
    <property type="molecule type" value="Genomic_DNA"/>
</dbReference>
<evidence type="ECO:0000313" key="2">
    <source>
        <dbReference type="EMBL" id="RHN78102.1"/>
    </source>
</evidence>
<reference evidence="2" key="1">
    <citation type="journal article" date="2018" name="Nat. Plants">
        <title>Whole-genome landscape of Medicago truncatula symbiotic genes.</title>
        <authorList>
            <person name="Pecrix Y."/>
            <person name="Gamas P."/>
            <person name="Carrere S."/>
        </authorList>
    </citation>
    <scope>NUCLEOTIDE SEQUENCE</scope>
    <source>
        <tissue evidence="2">Leaves</tissue>
    </source>
</reference>
<accession>A0A396JL65</accession>
<protein>
    <submittedName>
        <fullName evidence="2">Uncharacterized protein</fullName>
    </submittedName>
</protein>
<feature type="region of interest" description="Disordered" evidence="1">
    <location>
        <begin position="1"/>
        <end position="23"/>
    </location>
</feature>
<organism evidence="2">
    <name type="scientific">Medicago truncatula</name>
    <name type="common">Barrel medic</name>
    <name type="synonym">Medicago tribuloides</name>
    <dbReference type="NCBI Taxonomy" id="3880"/>
    <lineage>
        <taxon>Eukaryota</taxon>
        <taxon>Viridiplantae</taxon>
        <taxon>Streptophyta</taxon>
        <taxon>Embryophyta</taxon>
        <taxon>Tracheophyta</taxon>
        <taxon>Spermatophyta</taxon>
        <taxon>Magnoliopsida</taxon>
        <taxon>eudicotyledons</taxon>
        <taxon>Gunneridae</taxon>
        <taxon>Pentapetalae</taxon>
        <taxon>rosids</taxon>
        <taxon>fabids</taxon>
        <taxon>Fabales</taxon>
        <taxon>Fabaceae</taxon>
        <taxon>Papilionoideae</taxon>
        <taxon>50 kb inversion clade</taxon>
        <taxon>NPAAA clade</taxon>
        <taxon>Hologalegina</taxon>
        <taxon>IRL clade</taxon>
        <taxon>Trifolieae</taxon>
        <taxon>Medicago</taxon>
    </lineage>
</organism>
<gene>
    <name evidence="2" type="ORF">MtrunA17_Chr1g0161831</name>
</gene>
<sequence>MRRSHMIKPENARDATRSVVDSETEEFEGFVVAEGYGSYGFGACDGDRVAGEGVGLWSRRVMVARVSMRVMVRVLRMKEWFGESGGVRVRRSIASSFTCVLCRVKDFDTFLFIFLKVQ</sequence>
<feature type="compositionally biased region" description="Basic and acidic residues" evidence="1">
    <location>
        <begin position="7"/>
        <end position="16"/>
    </location>
</feature>
<comment type="caution">
    <text evidence="2">The sequence shown here is derived from an EMBL/GenBank/DDBJ whole genome shotgun (WGS) entry which is preliminary data.</text>
</comment>
<dbReference type="Gramene" id="rna1619">
    <property type="protein sequence ID" value="RHN78102.1"/>
    <property type="gene ID" value="gene1619"/>
</dbReference>
<name>A0A396JL65_MEDTR</name>
<dbReference type="Proteomes" id="UP000265566">
    <property type="component" value="Chromosome 1"/>
</dbReference>
<dbReference type="AlphaFoldDB" id="A0A396JL65"/>
<proteinExistence type="predicted"/>